<evidence type="ECO:0000256" key="3">
    <source>
        <dbReference type="ARBA" id="ARBA00023015"/>
    </source>
</evidence>
<feature type="region of interest" description="Disordered" evidence="6">
    <location>
        <begin position="507"/>
        <end position="617"/>
    </location>
</feature>
<feature type="compositionally biased region" description="Acidic residues" evidence="6">
    <location>
        <begin position="559"/>
        <end position="568"/>
    </location>
</feature>
<dbReference type="InterPro" id="IPR006751">
    <property type="entry name" value="TAFII55_prot_cons_reg"/>
</dbReference>
<feature type="compositionally biased region" description="Polar residues" evidence="6">
    <location>
        <begin position="380"/>
        <end position="390"/>
    </location>
</feature>
<feature type="compositionally biased region" description="Acidic residues" evidence="6">
    <location>
        <begin position="342"/>
        <end position="370"/>
    </location>
</feature>
<feature type="compositionally biased region" description="Basic and acidic residues" evidence="6">
    <location>
        <begin position="420"/>
        <end position="429"/>
    </location>
</feature>
<comment type="subcellular location">
    <subcellularLocation>
        <location evidence="1">Nucleus</location>
    </subcellularLocation>
</comment>
<reference evidence="9" key="1">
    <citation type="journal article" date="2016" name="Proc. Natl. Acad. Sci. U.S.A.">
        <title>Comparative genomics of biotechnologically important yeasts.</title>
        <authorList>
            <person name="Riley R."/>
            <person name="Haridas S."/>
            <person name="Wolfe K.H."/>
            <person name="Lopes M.R."/>
            <person name="Hittinger C.T."/>
            <person name="Goeker M."/>
            <person name="Salamov A.A."/>
            <person name="Wisecaver J.H."/>
            <person name="Long T.M."/>
            <person name="Calvey C.H."/>
            <person name="Aerts A.L."/>
            <person name="Barry K.W."/>
            <person name="Choi C."/>
            <person name="Clum A."/>
            <person name="Coughlan A.Y."/>
            <person name="Deshpande S."/>
            <person name="Douglass A.P."/>
            <person name="Hanson S.J."/>
            <person name="Klenk H.-P."/>
            <person name="LaButti K.M."/>
            <person name="Lapidus A."/>
            <person name="Lindquist E.A."/>
            <person name="Lipzen A.M."/>
            <person name="Meier-Kolthoff J.P."/>
            <person name="Ohm R.A."/>
            <person name="Otillar R.P."/>
            <person name="Pangilinan J.L."/>
            <person name="Peng Y."/>
            <person name="Rokas A."/>
            <person name="Rosa C.A."/>
            <person name="Scheuner C."/>
            <person name="Sibirny A.A."/>
            <person name="Slot J.C."/>
            <person name="Stielow J.B."/>
            <person name="Sun H."/>
            <person name="Kurtzman C.P."/>
            <person name="Blackwell M."/>
            <person name="Grigoriev I.V."/>
            <person name="Jeffries T.W."/>
        </authorList>
    </citation>
    <scope>NUCLEOTIDE SEQUENCE [LARGE SCALE GENOMIC DNA]</scope>
    <source>
        <strain evidence="9">NRRL Y-1626</strain>
    </source>
</reference>
<protein>
    <recommendedName>
        <fullName evidence="7">TAFII55 protein conserved region domain-containing protein</fullName>
    </recommendedName>
</protein>
<evidence type="ECO:0000256" key="1">
    <source>
        <dbReference type="ARBA" id="ARBA00004123"/>
    </source>
</evidence>
<sequence>MSLPRIKLNIPNTNNNNNIETTNSTEERDPLIENSIILRVSNNLQQGLLSQSKDTNLIELLNYDDALTIQYFGLRKLVVIIDLNKLGLEGKEIYACELLDLPTITEVYKTTDLGKNMVKNGNITQVIYIYKKINTIEEVFSLQFDKICHDEVLLTSENPVDPIYNDFYEKEYNETLKMYESLKRLDFKNKKKYEQLIPTLIQNKENLVIKPTVLNSFYKMCKNGLTPPLHNVARRRQRKQLSLEEIQKLDFTLNRLVEKDMAAESVEFEFVSESEINDNINNHSIGYGTPNYNSSSVDYNNQLKQSHSNMKNIVADGERDELKNKLKDVIQQQKPISKNDSISDDEDDDGEEEEEEEEEDEEEEESDLEMELEKALLESPGSTTTSQINGKTEKVLSKNADSLESNTEDVDGLFSDDDNESNKNEKGNKTENGNIAEDEDDEEEEGDDDDDDELAGLLEELNSLQAVKQKNIKSFDSCKNQFMKERIMDRIKKIDKEISVLESKVRIVRGGGLQSSDDSEEEEEEEEEEEQDVEGEDGDGKKTDKPDGKQLLFGGAADNDQDEEENENNNDFMNQMNSNTDNGNDDLDLDMLRANSNDNKDNSNDDNADDIDMSLFQ</sequence>
<keyword evidence="3" id="KW-0805">Transcription regulation</keyword>
<keyword evidence="5" id="KW-0539">Nucleus</keyword>
<feature type="compositionally biased region" description="Acidic residues" evidence="6">
    <location>
        <begin position="604"/>
        <end position="617"/>
    </location>
</feature>
<dbReference type="Pfam" id="PF04658">
    <property type="entry name" value="TAFII55_N"/>
    <property type="match status" value="1"/>
</dbReference>
<evidence type="ECO:0000256" key="6">
    <source>
        <dbReference type="SAM" id="MobiDB-lite"/>
    </source>
</evidence>
<dbReference type="Proteomes" id="UP000092321">
    <property type="component" value="Unassembled WGS sequence"/>
</dbReference>
<accession>A0A1B7THY2</accession>
<comment type="similarity">
    <text evidence="2">Belongs to the TAF7 family.</text>
</comment>
<feature type="region of interest" description="Disordered" evidence="6">
    <location>
        <begin position="329"/>
        <end position="455"/>
    </location>
</feature>
<feature type="compositionally biased region" description="Polar residues" evidence="6">
    <location>
        <begin position="330"/>
        <end position="340"/>
    </location>
</feature>
<dbReference type="PANTHER" id="PTHR12228:SF0">
    <property type="entry name" value="TATA-BOX BINDING PROTEIN ASSOCIATED FACTOR 7"/>
    <property type="match status" value="1"/>
</dbReference>
<feature type="compositionally biased region" description="Acidic residues" evidence="6">
    <location>
        <begin position="517"/>
        <end position="537"/>
    </location>
</feature>
<evidence type="ECO:0000256" key="4">
    <source>
        <dbReference type="ARBA" id="ARBA00023163"/>
    </source>
</evidence>
<dbReference type="GO" id="GO:0005669">
    <property type="term" value="C:transcription factor TFIID complex"/>
    <property type="evidence" value="ECO:0007669"/>
    <property type="project" value="InterPro"/>
</dbReference>
<keyword evidence="4" id="KW-0804">Transcription</keyword>
<evidence type="ECO:0000256" key="5">
    <source>
        <dbReference type="ARBA" id="ARBA00023242"/>
    </source>
</evidence>
<organism evidence="8 9">
    <name type="scientific">Hanseniaspora valbyensis NRRL Y-1626</name>
    <dbReference type="NCBI Taxonomy" id="766949"/>
    <lineage>
        <taxon>Eukaryota</taxon>
        <taxon>Fungi</taxon>
        <taxon>Dikarya</taxon>
        <taxon>Ascomycota</taxon>
        <taxon>Saccharomycotina</taxon>
        <taxon>Saccharomycetes</taxon>
        <taxon>Saccharomycodales</taxon>
        <taxon>Saccharomycodaceae</taxon>
        <taxon>Hanseniaspora</taxon>
    </lineage>
</organism>
<feature type="compositionally biased region" description="Acidic residues" evidence="6">
    <location>
        <begin position="436"/>
        <end position="454"/>
    </location>
</feature>
<name>A0A1B7THY2_9ASCO</name>
<feature type="compositionally biased region" description="Acidic residues" evidence="6">
    <location>
        <begin position="406"/>
        <end position="419"/>
    </location>
</feature>
<gene>
    <name evidence="8" type="ORF">HANVADRAFT_55037</name>
</gene>
<feature type="compositionally biased region" description="Basic and acidic residues" evidence="6">
    <location>
        <begin position="538"/>
        <end position="548"/>
    </location>
</feature>
<dbReference type="PANTHER" id="PTHR12228">
    <property type="entry name" value="TRANSCRIPTION INITIATION FACTOR TFIID 55 KD SUBUNIT-RELATED"/>
    <property type="match status" value="1"/>
</dbReference>
<dbReference type="SMART" id="SM01370">
    <property type="entry name" value="TAFII55_N"/>
    <property type="match status" value="1"/>
</dbReference>
<evidence type="ECO:0000256" key="2">
    <source>
        <dbReference type="ARBA" id="ARBA00009368"/>
    </source>
</evidence>
<evidence type="ECO:0000313" key="9">
    <source>
        <dbReference type="Proteomes" id="UP000092321"/>
    </source>
</evidence>
<feature type="compositionally biased region" description="Low complexity" evidence="6">
    <location>
        <begin position="569"/>
        <end position="582"/>
    </location>
</feature>
<evidence type="ECO:0000313" key="8">
    <source>
        <dbReference type="EMBL" id="OBA28255.1"/>
    </source>
</evidence>
<dbReference type="OrthoDB" id="153872at2759"/>
<dbReference type="GO" id="GO:0016251">
    <property type="term" value="F:RNA polymerase II general transcription initiation factor activity"/>
    <property type="evidence" value="ECO:0007669"/>
    <property type="project" value="TreeGrafter"/>
</dbReference>
<keyword evidence="9" id="KW-1185">Reference proteome</keyword>
<dbReference type="AlphaFoldDB" id="A0A1B7THY2"/>
<dbReference type="InterPro" id="IPR037817">
    <property type="entry name" value="TAF7"/>
</dbReference>
<dbReference type="GO" id="GO:0051123">
    <property type="term" value="P:RNA polymerase II preinitiation complex assembly"/>
    <property type="evidence" value="ECO:0007669"/>
    <property type="project" value="TreeGrafter"/>
</dbReference>
<feature type="domain" description="TAFII55 protein conserved region" evidence="7">
    <location>
        <begin position="32"/>
        <end position="265"/>
    </location>
</feature>
<proteinExistence type="inferred from homology"/>
<evidence type="ECO:0000259" key="7">
    <source>
        <dbReference type="SMART" id="SM01370"/>
    </source>
</evidence>
<comment type="caution">
    <text evidence="8">The sequence shown here is derived from an EMBL/GenBank/DDBJ whole genome shotgun (WGS) entry which is preliminary data.</text>
</comment>
<dbReference type="EMBL" id="LXPE01000004">
    <property type="protein sequence ID" value="OBA28255.1"/>
    <property type="molecule type" value="Genomic_DNA"/>
</dbReference>